<sequence length="150" mass="17001">MGKSVDSNKNQTTRKLALQSYNPRYLWIRIAIFEKQLAKILDYLVQNNSKYYEVDALISDPVDGPIFASLLVGPCALDYTKMKTSDHYWTDPPADELVQRHRIHSSTNHITGPGSPKRPGLQVNISHYPSLIICFNVSMVTEVLMMADMT</sequence>
<dbReference type="PROSITE" id="PS50826">
    <property type="entry name" value="RUN"/>
    <property type="match status" value="1"/>
</dbReference>
<feature type="domain" description="RUN" evidence="1">
    <location>
        <begin position="1"/>
        <end position="87"/>
    </location>
</feature>
<dbReference type="Proteomes" id="UP001217089">
    <property type="component" value="Unassembled WGS sequence"/>
</dbReference>
<comment type="caution">
    <text evidence="2">The sequence shown here is derived from an EMBL/GenBank/DDBJ whole genome shotgun (WGS) entry which is preliminary data.</text>
</comment>
<dbReference type="InterPro" id="IPR004012">
    <property type="entry name" value="Run_dom"/>
</dbReference>
<dbReference type="EMBL" id="JARBDR010000440">
    <property type="protein sequence ID" value="KAJ8312139.1"/>
    <property type="molecule type" value="Genomic_DNA"/>
</dbReference>
<evidence type="ECO:0000313" key="2">
    <source>
        <dbReference type="EMBL" id="KAJ8312139.1"/>
    </source>
</evidence>
<gene>
    <name evidence="2" type="ORF">KUTeg_009512</name>
</gene>
<keyword evidence="3" id="KW-1185">Reference proteome</keyword>
<dbReference type="SUPFAM" id="SSF140741">
    <property type="entry name" value="RUN domain-like"/>
    <property type="match status" value="1"/>
</dbReference>
<accession>A0ABQ9F435</accession>
<dbReference type="InterPro" id="IPR037213">
    <property type="entry name" value="Run_dom_sf"/>
</dbReference>
<dbReference type="Pfam" id="PF02759">
    <property type="entry name" value="RUN"/>
    <property type="match status" value="1"/>
</dbReference>
<proteinExistence type="predicted"/>
<organism evidence="2 3">
    <name type="scientific">Tegillarca granosa</name>
    <name type="common">Malaysian cockle</name>
    <name type="synonym">Anadara granosa</name>
    <dbReference type="NCBI Taxonomy" id="220873"/>
    <lineage>
        <taxon>Eukaryota</taxon>
        <taxon>Metazoa</taxon>
        <taxon>Spiralia</taxon>
        <taxon>Lophotrochozoa</taxon>
        <taxon>Mollusca</taxon>
        <taxon>Bivalvia</taxon>
        <taxon>Autobranchia</taxon>
        <taxon>Pteriomorphia</taxon>
        <taxon>Arcoida</taxon>
        <taxon>Arcoidea</taxon>
        <taxon>Arcidae</taxon>
        <taxon>Tegillarca</taxon>
    </lineage>
</organism>
<protein>
    <recommendedName>
        <fullName evidence="1">RUN domain-containing protein</fullName>
    </recommendedName>
</protein>
<name>A0ABQ9F435_TEGGR</name>
<dbReference type="SMART" id="SM00593">
    <property type="entry name" value="RUN"/>
    <property type="match status" value="1"/>
</dbReference>
<dbReference type="Gene3D" id="1.20.58.900">
    <property type="match status" value="1"/>
</dbReference>
<evidence type="ECO:0000259" key="1">
    <source>
        <dbReference type="PROSITE" id="PS50826"/>
    </source>
</evidence>
<evidence type="ECO:0000313" key="3">
    <source>
        <dbReference type="Proteomes" id="UP001217089"/>
    </source>
</evidence>
<reference evidence="2 3" key="1">
    <citation type="submission" date="2022-12" db="EMBL/GenBank/DDBJ databases">
        <title>Chromosome-level genome of Tegillarca granosa.</title>
        <authorList>
            <person name="Kim J."/>
        </authorList>
    </citation>
    <scope>NUCLEOTIDE SEQUENCE [LARGE SCALE GENOMIC DNA]</scope>
    <source>
        <strain evidence="2">Teg-2019</strain>
        <tissue evidence="2">Adductor muscle</tissue>
    </source>
</reference>